<evidence type="ECO:0000313" key="3">
    <source>
        <dbReference type="Proteomes" id="UP000799436"/>
    </source>
</evidence>
<evidence type="ECO:0000313" key="2">
    <source>
        <dbReference type="EMBL" id="KAF2769966.1"/>
    </source>
</evidence>
<feature type="region of interest" description="Disordered" evidence="1">
    <location>
        <begin position="1"/>
        <end position="79"/>
    </location>
</feature>
<accession>A0A6G1LAU8</accession>
<feature type="compositionally biased region" description="Pro residues" evidence="1">
    <location>
        <begin position="18"/>
        <end position="32"/>
    </location>
</feature>
<sequence>MHLHPAFHAPAVQRRRPSPCPAPYPGSRPLPTQPQVHHAPPGPPQNYVNGLPPNLTWPIHQPDPNPVPPGFNQGPQNNF</sequence>
<gene>
    <name evidence="2" type="ORF">EJ03DRAFT_326873</name>
</gene>
<keyword evidence="3" id="KW-1185">Reference proteome</keyword>
<dbReference type="AlphaFoldDB" id="A0A6G1LAU8"/>
<dbReference type="Proteomes" id="UP000799436">
    <property type="component" value="Unassembled WGS sequence"/>
</dbReference>
<reference evidence="2" key="1">
    <citation type="journal article" date="2020" name="Stud. Mycol.">
        <title>101 Dothideomycetes genomes: a test case for predicting lifestyles and emergence of pathogens.</title>
        <authorList>
            <person name="Haridas S."/>
            <person name="Albert R."/>
            <person name="Binder M."/>
            <person name="Bloem J."/>
            <person name="Labutti K."/>
            <person name="Salamov A."/>
            <person name="Andreopoulos B."/>
            <person name="Baker S."/>
            <person name="Barry K."/>
            <person name="Bills G."/>
            <person name="Bluhm B."/>
            <person name="Cannon C."/>
            <person name="Castanera R."/>
            <person name="Culley D."/>
            <person name="Daum C."/>
            <person name="Ezra D."/>
            <person name="Gonzalez J."/>
            <person name="Henrissat B."/>
            <person name="Kuo A."/>
            <person name="Liang C."/>
            <person name="Lipzen A."/>
            <person name="Lutzoni F."/>
            <person name="Magnuson J."/>
            <person name="Mondo S."/>
            <person name="Nolan M."/>
            <person name="Ohm R."/>
            <person name="Pangilinan J."/>
            <person name="Park H.-J."/>
            <person name="Ramirez L."/>
            <person name="Alfaro M."/>
            <person name="Sun H."/>
            <person name="Tritt A."/>
            <person name="Yoshinaga Y."/>
            <person name="Zwiers L.-H."/>
            <person name="Turgeon B."/>
            <person name="Goodwin S."/>
            <person name="Spatafora J."/>
            <person name="Crous P."/>
            <person name="Grigoriev I."/>
        </authorList>
    </citation>
    <scope>NUCLEOTIDE SEQUENCE</scope>
    <source>
        <strain evidence="2">CBS 116005</strain>
    </source>
</reference>
<evidence type="ECO:0000256" key="1">
    <source>
        <dbReference type="SAM" id="MobiDB-lite"/>
    </source>
</evidence>
<name>A0A6G1LAU8_9PEZI</name>
<proteinExistence type="predicted"/>
<dbReference type="EMBL" id="ML995829">
    <property type="protein sequence ID" value="KAF2769966.1"/>
    <property type="molecule type" value="Genomic_DNA"/>
</dbReference>
<organism evidence="2 3">
    <name type="scientific">Teratosphaeria nubilosa</name>
    <dbReference type="NCBI Taxonomy" id="161662"/>
    <lineage>
        <taxon>Eukaryota</taxon>
        <taxon>Fungi</taxon>
        <taxon>Dikarya</taxon>
        <taxon>Ascomycota</taxon>
        <taxon>Pezizomycotina</taxon>
        <taxon>Dothideomycetes</taxon>
        <taxon>Dothideomycetidae</taxon>
        <taxon>Mycosphaerellales</taxon>
        <taxon>Teratosphaeriaceae</taxon>
        <taxon>Teratosphaeria</taxon>
    </lineage>
</organism>
<protein>
    <submittedName>
        <fullName evidence="2">Uncharacterized protein</fullName>
    </submittedName>
</protein>